<evidence type="ECO:0000313" key="4">
    <source>
        <dbReference type="Proteomes" id="UP000236327"/>
    </source>
</evidence>
<comment type="caution">
    <text evidence="3">The sequence shown here is derived from an EMBL/GenBank/DDBJ whole genome shotgun (WGS) entry which is preliminary data.</text>
</comment>
<dbReference type="RefSeq" id="WP_103095228.1">
    <property type="nucleotide sequence ID" value="NZ_LYMM01000024.1"/>
</dbReference>
<feature type="domain" description="Beta-lactamase-related" evidence="2">
    <location>
        <begin position="79"/>
        <end position="353"/>
    </location>
</feature>
<organism evidence="3 4">
    <name type="scientific">Novosphingobium guangzhouense</name>
    <dbReference type="NCBI Taxonomy" id="1850347"/>
    <lineage>
        <taxon>Bacteria</taxon>
        <taxon>Pseudomonadati</taxon>
        <taxon>Pseudomonadota</taxon>
        <taxon>Alphaproteobacteria</taxon>
        <taxon>Sphingomonadales</taxon>
        <taxon>Sphingomonadaceae</taxon>
        <taxon>Novosphingobium</taxon>
    </lineage>
</organism>
<feature type="chain" id="PRO_5014373271" description="Beta-lactamase-related domain-containing protein" evidence="1">
    <location>
        <begin position="19"/>
        <end position="377"/>
    </location>
</feature>
<reference evidence="3 4" key="1">
    <citation type="submission" date="2016-05" db="EMBL/GenBank/DDBJ databases">
        <title>Complete genome sequence of Novosphingobium guangzhouense SA925(T).</title>
        <authorList>
            <person name="Sha S."/>
        </authorList>
    </citation>
    <scope>NUCLEOTIDE SEQUENCE [LARGE SCALE GENOMIC DNA]</scope>
    <source>
        <strain evidence="3 4">SA925</strain>
    </source>
</reference>
<dbReference type="Gene3D" id="3.40.710.10">
    <property type="entry name" value="DD-peptidase/beta-lactamase superfamily"/>
    <property type="match status" value="1"/>
</dbReference>
<gene>
    <name evidence="3" type="ORF">A8V01_15885</name>
</gene>
<protein>
    <recommendedName>
        <fullName evidence="2">Beta-lactamase-related domain-containing protein</fullName>
    </recommendedName>
</protein>
<dbReference type="AlphaFoldDB" id="A0A2K2G3L4"/>
<dbReference type="PANTHER" id="PTHR43283">
    <property type="entry name" value="BETA-LACTAMASE-RELATED"/>
    <property type="match status" value="1"/>
</dbReference>
<sequence length="377" mass="41361">MKRVVAMVLALIAAPLGAQDMPPAYKRNFETQDGSLDRVARWDKYVPTEIVEGAPGRLFAVAAPDRLAIAPEALAAAKRQADDSHTMALIVYAGGKVQLEDYAAGFSAESRFDSYSSAKGLLALAVMIAVDKGFLRLDDPASRYIPAWRGDGRRAIRVRDLLWMQSGLAIGRFEVKPYNPVLDMFIGLDIKPFVDGAPLARSPGEAFEFNHMNAQALHDVLTGATRMRYARFLSRHLWKPLGASDALVALDHEGGEARAVCCFVNTARNWLRIGVMLANGGTFEGRRIISAANARMLSTPSPRNPAFGMFMQVANPEGKSGGPNFGYHAADLYYFEGHGGQRLYIVPSRGLVAYRTGRVDYDWDDVRFVNTLLDGMN</sequence>
<name>A0A2K2G3L4_9SPHN</name>
<feature type="signal peptide" evidence="1">
    <location>
        <begin position="1"/>
        <end position="18"/>
    </location>
</feature>
<dbReference type="OrthoDB" id="9814204at2"/>
<dbReference type="Proteomes" id="UP000236327">
    <property type="component" value="Unassembled WGS sequence"/>
</dbReference>
<accession>A0A2K2G3L4</accession>
<dbReference type="InterPro" id="IPR001466">
    <property type="entry name" value="Beta-lactam-related"/>
</dbReference>
<dbReference type="Pfam" id="PF00144">
    <property type="entry name" value="Beta-lactamase"/>
    <property type="match status" value="1"/>
</dbReference>
<dbReference type="PANTHER" id="PTHR43283:SF7">
    <property type="entry name" value="BETA-LACTAMASE-RELATED DOMAIN-CONTAINING PROTEIN"/>
    <property type="match status" value="1"/>
</dbReference>
<dbReference type="SUPFAM" id="SSF56601">
    <property type="entry name" value="beta-lactamase/transpeptidase-like"/>
    <property type="match status" value="1"/>
</dbReference>
<keyword evidence="4" id="KW-1185">Reference proteome</keyword>
<keyword evidence="1" id="KW-0732">Signal</keyword>
<dbReference type="InterPro" id="IPR050789">
    <property type="entry name" value="Diverse_Enzym_Activities"/>
</dbReference>
<dbReference type="EMBL" id="LYMM01000024">
    <property type="protein sequence ID" value="PNU05629.1"/>
    <property type="molecule type" value="Genomic_DNA"/>
</dbReference>
<evidence type="ECO:0000313" key="3">
    <source>
        <dbReference type="EMBL" id="PNU05629.1"/>
    </source>
</evidence>
<dbReference type="InterPro" id="IPR012338">
    <property type="entry name" value="Beta-lactam/transpept-like"/>
</dbReference>
<proteinExistence type="predicted"/>
<evidence type="ECO:0000259" key="2">
    <source>
        <dbReference type="Pfam" id="PF00144"/>
    </source>
</evidence>
<evidence type="ECO:0000256" key="1">
    <source>
        <dbReference type="SAM" id="SignalP"/>
    </source>
</evidence>